<feature type="signal peptide" evidence="1">
    <location>
        <begin position="1"/>
        <end position="21"/>
    </location>
</feature>
<reference evidence="2 3" key="1">
    <citation type="submission" date="2019-05" db="EMBL/GenBank/DDBJ databases">
        <title>Genome sequencing of F202Z8.</title>
        <authorList>
            <person name="Kwon Y.M."/>
        </authorList>
    </citation>
    <scope>NUCLEOTIDE SEQUENCE [LARGE SCALE GENOMIC DNA]</scope>
    <source>
        <strain evidence="2 3">F202Z8</strain>
    </source>
</reference>
<dbReference type="AlphaFoldDB" id="A0A5B7SMJ2"/>
<keyword evidence="1" id="KW-0732">Signal</keyword>
<dbReference type="KEGG" id="asag:FGM00_04095"/>
<protein>
    <recommendedName>
        <fullName evidence="4">Outer membrane protein beta-barrel domain-containing protein</fullName>
    </recommendedName>
</protein>
<feature type="chain" id="PRO_5022886775" description="Outer membrane protein beta-barrel domain-containing protein" evidence="1">
    <location>
        <begin position="22"/>
        <end position="176"/>
    </location>
</feature>
<evidence type="ECO:0000313" key="2">
    <source>
        <dbReference type="EMBL" id="QCW99331.1"/>
    </source>
</evidence>
<dbReference type="OrthoDB" id="1178092at2"/>
<proteinExistence type="predicted"/>
<keyword evidence="3" id="KW-1185">Reference proteome</keyword>
<organism evidence="2 3">
    <name type="scientific">Aggregatimonas sangjinii</name>
    <dbReference type="NCBI Taxonomy" id="2583587"/>
    <lineage>
        <taxon>Bacteria</taxon>
        <taxon>Pseudomonadati</taxon>
        <taxon>Bacteroidota</taxon>
        <taxon>Flavobacteriia</taxon>
        <taxon>Flavobacteriales</taxon>
        <taxon>Flavobacteriaceae</taxon>
        <taxon>Aggregatimonas</taxon>
    </lineage>
</organism>
<evidence type="ECO:0008006" key="4">
    <source>
        <dbReference type="Google" id="ProtNLM"/>
    </source>
</evidence>
<gene>
    <name evidence="2" type="ORF">FGM00_04095</name>
</gene>
<evidence type="ECO:0000313" key="3">
    <source>
        <dbReference type="Proteomes" id="UP000310017"/>
    </source>
</evidence>
<dbReference type="Proteomes" id="UP000310017">
    <property type="component" value="Chromosome"/>
</dbReference>
<dbReference type="EMBL" id="CP040710">
    <property type="protein sequence ID" value="QCW99331.1"/>
    <property type="molecule type" value="Genomic_DNA"/>
</dbReference>
<evidence type="ECO:0000256" key="1">
    <source>
        <dbReference type="SAM" id="SignalP"/>
    </source>
</evidence>
<sequence>MNKWSAVFLTLLLSTTNMVFGQIEPDTKQSDTPSVILDARGYPISIWGEEHSSFDFNYRLSPKLVAQLQGFYDEYACGLCSDRFRTFVGLKWYVSNRFYLISGLDMEAEVGVTGRQSREPKKPRMGFTGGVGYDVRENLLLEAKGNFQLNNSKMGAFGEPQIRMPQLYTVGGKLKF</sequence>
<name>A0A5B7SMJ2_9FLAO</name>
<accession>A0A5B7SMJ2</accession>
<dbReference type="RefSeq" id="WP_138851684.1">
    <property type="nucleotide sequence ID" value="NZ_CP040710.1"/>
</dbReference>